<evidence type="ECO:0000313" key="1">
    <source>
        <dbReference type="EMBL" id="PWI25540.1"/>
    </source>
</evidence>
<keyword evidence="2" id="KW-1185">Reference proteome</keyword>
<dbReference type="AlphaFoldDB" id="A0A2U3AM00"/>
<sequence length="70" mass="8653">MLYEVDYEYFRIKRYLVTKTEEMANKYALFIERIKRSPICPARQSITLKAHDDRIQKMNHLKWFERLTVL</sequence>
<accession>A0A2U3AM00</accession>
<dbReference type="Proteomes" id="UP000245938">
    <property type="component" value="Unassembled WGS sequence"/>
</dbReference>
<reference evidence="1 2" key="1">
    <citation type="submission" date="2018-05" db="EMBL/GenBank/DDBJ databases">
        <title>Kurthia sibirica genome sequence.</title>
        <authorList>
            <person name="Maclea K.S."/>
            <person name="Goen A.E."/>
        </authorList>
    </citation>
    <scope>NUCLEOTIDE SEQUENCE [LARGE SCALE GENOMIC DNA]</scope>
    <source>
        <strain evidence="1 2">ATCC 49154</strain>
    </source>
</reference>
<dbReference type="EMBL" id="QFVR01000008">
    <property type="protein sequence ID" value="PWI25540.1"/>
    <property type="molecule type" value="Genomic_DNA"/>
</dbReference>
<organism evidence="1 2">
    <name type="scientific">Kurthia sibirica</name>
    <dbReference type="NCBI Taxonomy" id="202750"/>
    <lineage>
        <taxon>Bacteria</taxon>
        <taxon>Bacillati</taxon>
        <taxon>Bacillota</taxon>
        <taxon>Bacilli</taxon>
        <taxon>Bacillales</taxon>
        <taxon>Caryophanaceae</taxon>
        <taxon>Kurthia</taxon>
    </lineage>
</organism>
<evidence type="ECO:0000313" key="2">
    <source>
        <dbReference type="Proteomes" id="UP000245938"/>
    </source>
</evidence>
<name>A0A2U3AM00_9BACL</name>
<protein>
    <submittedName>
        <fullName evidence="1">Uncharacterized protein</fullName>
    </submittedName>
</protein>
<comment type="caution">
    <text evidence="1">The sequence shown here is derived from an EMBL/GenBank/DDBJ whole genome shotgun (WGS) entry which is preliminary data.</text>
</comment>
<gene>
    <name evidence="1" type="ORF">DEX24_07995</name>
</gene>
<proteinExistence type="predicted"/>